<dbReference type="CDD" id="cd01174">
    <property type="entry name" value="ribokinase"/>
    <property type="match status" value="1"/>
</dbReference>
<keyword evidence="9 12" id="KW-0460">Magnesium</keyword>
<keyword evidence="15" id="KW-1185">Reference proteome</keyword>
<dbReference type="Proteomes" id="UP001595987">
    <property type="component" value="Unassembled WGS sequence"/>
</dbReference>
<dbReference type="SUPFAM" id="SSF53613">
    <property type="entry name" value="Ribokinase-like"/>
    <property type="match status" value="1"/>
</dbReference>
<evidence type="ECO:0000259" key="13">
    <source>
        <dbReference type="Pfam" id="PF00294"/>
    </source>
</evidence>
<dbReference type="PANTHER" id="PTHR10584">
    <property type="entry name" value="SUGAR KINASE"/>
    <property type="match status" value="1"/>
</dbReference>
<comment type="activity regulation">
    <text evidence="12">Activated by a monovalent cation that binds near, but not in, the active site. The most likely occupant of the site in vivo is potassium. Ion binding induces a conformational change that may alter substrate affinity.</text>
</comment>
<keyword evidence="4 12" id="KW-0808">Transferase</keyword>
<comment type="catalytic activity">
    <reaction evidence="12">
        <text>D-ribose + ATP = D-ribose 5-phosphate + ADP + H(+)</text>
        <dbReference type="Rhea" id="RHEA:13697"/>
        <dbReference type="ChEBI" id="CHEBI:15378"/>
        <dbReference type="ChEBI" id="CHEBI:30616"/>
        <dbReference type="ChEBI" id="CHEBI:47013"/>
        <dbReference type="ChEBI" id="CHEBI:78346"/>
        <dbReference type="ChEBI" id="CHEBI:456216"/>
        <dbReference type="EC" id="2.7.1.15"/>
    </reaction>
</comment>
<organism evidence="14 15">
    <name type="scientific">Lactococcus nasutitermitis</name>
    <dbReference type="NCBI Taxonomy" id="1652957"/>
    <lineage>
        <taxon>Bacteria</taxon>
        <taxon>Bacillati</taxon>
        <taxon>Bacillota</taxon>
        <taxon>Bacilli</taxon>
        <taxon>Lactobacillales</taxon>
        <taxon>Streptococcaceae</taxon>
        <taxon>Lactococcus</taxon>
    </lineage>
</organism>
<feature type="binding site" evidence="12">
    <location>
        <begin position="39"/>
        <end position="43"/>
    </location>
    <ligand>
        <name>substrate</name>
    </ligand>
</feature>
<comment type="caution">
    <text evidence="12">Lacks conserved residue(s) required for the propagation of feature annotation.</text>
</comment>
<dbReference type="PROSITE" id="PS00584">
    <property type="entry name" value="PFKB_KINASES_2"/>
    <property type="match status" value="1"/>
</dbReference>
<dbReference type="PANTHER" id="PTHR10584:SF166">
    <property type="entry name" value="RIBOKINASE"/>
    <property type="match status" value="1"/>
</dbReference>
<keyword evidence="8 12" id="KW-0067">ATP-binding</keyword>
<evidence type="ECO:0000256" key="7">
    <source>
        <dbReference type="ARBA" id="ARBA00022777"/>
    </source>
</evidence>
<dbReference type="InterPro" id="IPR002173">
    <property type="entry name" value="Carboh/pur_kinase_PfkB_CS"/>
</dbReference>
<dbReference type="PRINTS" id="PR00990">
    <property type="entry name" value="RIBOKINASE"/>
</dbReference>
<keyword evidence="11 12" id="KW-0119">Carbohydrate metabolism</keyword>
<proteinExistence type="inferred from homology"/>
<feature type="binding site" evidence="12">
    <location>
        <position position="141"/>
    </location>
    <ligand>
        <name>substrate</name>
    </ligand>
</feature>
<feature type="binding site" evidence="12">
    <location>
        <begin position="243"/>
        <end position="244"/>
    </location>
    <ligand>
        <name>ATP</name>
        <dbReference type="ChEBI" id="CHEBI:30616"/>
    </ligand>
</feature>
<feature type="binding site" evidence="12">
    <location>
        <position position="185"/>
    </location>
    <ligand>
        <name>ATP</name>
        <dbReference type="ChEBI" id="CHEBI:30616"/>
    </ligand>
</feature>
<feature type="active site" description="Proton acceptor" evidence="12">
    <location>
        <position position="244"/>
    </location>
</feature>
<feature type="domain" description="Carbohydrate kinase PfkB" evidence="13">
    <location>
        <begin position="1"/>
        <end position="286"/>
    </location>
</feature>
<evidence type="ECO:0000313" key="15">
    <source>
        <dbReference type="Proteomes" id="UP001595987"/>
    </source>
</evidence>
<evidence type="ECO:0000256" key="3">
    <source>
        <dbReference type="ARBA" id="ARBA00016943"/>
    </source>
</evidence>
<comment type="cofactor">
    <cofactor evidence="12">
        <name>Mg(2+)</name>
        <dbReference type="ChEBI" id="CHEBI:18420"/>
    </cofactor>
    <text evidence="12">Requires a divalent cation, most likely magnesium in vivo, as an electrophilic catalyst to aid phosphoryl group transfer. It is the chelate of the metal and the nucleotide that is the actual substrate.</text>
</comment>
<dbReference type="Pfam" id="PF00294">
    <property type="entry name" value="PfkB"/>
    <property type="match status" value="1"/>
</dbReference>
<feature type="binding site" evidence="12">
    <location>
        <position position="277"/>
    </location>
    <ligand>
        <name>K(+)</name>
        <dbReference type="ChEBI" id="CHEBI:29103"/>
    </ligand>
</feature>
<comment type="caution">
    <text evidence="14">The sequence shown here is derived from an EMBL/GenBank/DDBJ whole genome shotgun (WGS) entry which is preliminary data.</text>
</comment>
<evidence type="ECO:0000256" key="5">
    <source>
        <dbReference type="ARBA" id="ARBA00022723"/>
    </source>
</evidence>
<keyword evidence="10 12" id="KW-0630">Potassium</keyword>
<accession>A0ABV9JDH4</accession>
<dbReference type="InterPro" id="IPR011877">
    <property type="entry name" value="Ribokinase"/>
</dbReference>
<feature type="binding site" evidence="12">
    <location>
        <position position="238"/>
    </location>
    <ligand>
        <name>K(+)</name>
        <dbReference type="ChEBI" id="CHEBI:29103"/>
    </ligand>
</feature>
<evidence type="ECO:0000256" key="2">
    <source>
        <dbReference type="ARBA" id="ARBA00012035"/>
    </source>
</evidence>
<dbReference type="RefSeq" id="WP_213533412.1">
    <property type="nucleotide sequence ID" value="NZ_BOVQ01000002.1"/>
</dbReference>
<keyword evidence="5 12" id="KW-0479">Metal-binding</keyword>
<gene>
    <name evidence="12 14" type="primary">rbsK</name>
    <name evidence="14" type="ORF">ACFO26_04135</name>
</gene>
<dbReference type="GO" id="GO:0004747">
    <property type="term" value="F:ribokinase activity"/>
    <property type="evidence" value="ECO:0007669"/>
    <property type="project" value="UniProtKB-EC"/>
</dbReference>
<comment type="similarity">
    <text evidence="12">Belongs to the carbohydrate kinase PfkB family. Ribokinase subfamily.</text>
</comment>
<comment type="function">
    <text evidence="12">Catalyzes the phosphorylation of ribose at O-5 in a reaction requiring ATP and magnesium. The resulting D-ribose-5-phosphate can then be used either for sythesis of nucleotides, histidine, and tryptophan, or as a component of the pentose phosphate pathway.</text>
</comment>
<evidence type="ECO:0000256" key="10">
    <source>
        <dbReference type="ARBA" id="ARBA00022958"/>
    </source>
</evidence>
<feature type="binding site" evidence="12">
    <location>
        <begin position="212"/>
        <end position="217"/>
    </location>
    <ligand>
        <name>ATP</name>
        <dbReference type="ChEBI" id="CHEBI:30616"/>
    </ligand>
</feature>
<comment type="similarity">
    <text evidence="1">Belongs to the carbohydrate kinase pfkB family.</text>
</comment>
<evidence type="ECO:0000256" key="8">
    <source>
        <dbReference type="ARBA" id="ARBA00022840"/>
    </source>
</evidence>
<dbReference type="Gene3D" id="3.40.1190.20">
    <property type="match status" value="1"/>
</dbReference>
<dbReference type="PROSITE" id="PS00583">
    <property type="entry name" value="PFKB_KINASES_1"/>
    <property type="match status" value="1"/>
</dbReference>
<dbReference type="InterPro" id="IPR029056">
    <property type="entry name" value="Ribokinase-like"/>
</dbReference>
<evidence type="ECO:0000256" key="1">
    <source>
        <dbReference type="ARBA" id="ARBA00005380"/>
    </source>
</evidence>
<feature type="binding site" evidence="12">
    <location>
        <begin position="11"/>
        <end position="13"/>
    </location>
    <ligand>
        <name>substrate</name>
    </ligand>
</feature>
<feature type="binding site" evidence="12">
    <location>
        <position position="240"/>
    </location>
    <ligand>
        <name>K(+)</name>
        <dbReference type="ChEBI" id="CHEBI:29103"/>
    </ligand>
</feature>
<sequence length="303" mass="33048">MKKITVVGSISMDLVTSTKKIPEAGETIVGQSFSMVPGGKGANQAVAISRLSTEKTSVTMLGAVGDDTFGKELILNLKNNQIFCDNVGTIPQITGIAQITIYDNDNRIIIIPGANSAITTETWTQEWETIKESELVVLQNEIPHEVNLQIAKFCKANTIKVLYNPAPARKTDTEMLDFVDYITPNEHEYKDLFPDLSLEDGLKKYPNKLIVTLGIKGVALHDGTQFQVIPAIPAKAIDTTGAGDTFNGAFAVAISKKLEIKEAIKFAVIASHLSVQKFGAQGGMPTLKEIKGHENYEKKWNLE</sequence>
<comment type="pathway">
    <text evidence="12">Carbohydrate metabolism; D-ribose degradation; D-ribose 5-phosphate from beta-D-ribopyranose: step 2/2.</text>
</comment>
<reference evidence="15" key="1">
    <citation type="journal article" date="2019" name="Int. J. Syst. Evol. Microbiol.">
        <title>The Global Catalogue of Microorganisms (GCM) 10K type strain sequencing project: providing services to taxonomists for standard genome sequencing and annotation.</title>
        <authorList>
            <consortium name="The Broad Institute Genomics Platform"/>
            <consortium name="The Broad Institute Genome Sequencing Center for Infectious Disease"/>
            <person name="Wu L."/>
            <person name="Ma J."/>
        </authorList>
    </citation>
    <scope>NUCLEOTIDE SEQUENCE [LARGE SCALE GENOMIC DNA]</scope>
    <source>
        <strain evidence="15">CCUG 63287</strain>
    </source>
</reference>
<feature type="binding site" evidence="12">
    <location>
        <position position="279"/>
    </location>
    <ligand>
        <name>K(+)</name>
        <dbReference type="ChEBI" id="CHEBI:29103"/>
    </ligand>
</feature>
<evidence type="ECO:0000256" key="11">
    <source>
        <dbReference type="ARBA" id="ARBA00023277"/>
    </source>
</evidence>
<protein>
    <recommendedName>
        <fullName evidence="3 12">Ribokinase</fullName>
        <shortName evidence="12">RK</shortName>
        <ecNumber evidence="2 12">2.7.1.15</ecNumber>
    </recommendedName>
</protein>
<comment type="subunit">
    <text evidence="12">Homodimer.</text>
</comment>
<dbReference type="HAMAP" id="MF_01987">
    <property type="entry name" value="Ribokinase"/>
    <property type="match status" value="1"/>
</dbReference>
<dbReference type="InterPro" id="IPR011611">
    <property type="entry name" value="PfkB_dom"/>
</dbReference>
<keyword evidence="7 12" id="KW-0418">Kinase</keyword>
<keyword evidence="12" id="KW-0963">Cytoplasm</keyword>
<dbReference type="EC" id="2.7.1.15" evidence="2 12"/>
<dbReference type="InterPro" id="IPR002139">
    <property type="entry name" value="Ribo/fructo_kinase"/>
</dbReference>
<comment type="subcellular location">
    <subcellularLocation>
        <location evidence="12">Cytoplasm</location>
    </subcellularLocation>
</comment>
<dbReference type="EMBL" id="JBHSGD010000004">
    <property type="protein sequence ID" value="MFC4652089.1"/>
    <property type="molecule type" value="Genomic_DNA"/>
</dbReference>
<feature type="binding site" evidence="12">
    <location>
        <position position="244"/>
    </location>
    <ligand>
        <name>substrate</name>
    </ligand>
</feature>
<evidence type="ECO:0000256" key="6">
    <source>
        <dbReference type="ARBA" id="ARBA00022741"/>
    </source>
</evidence>
<name>A0ABV9JDH4_9LACT</name>
<evidence type="ECO:0000313" key="14">
    <source>
        <dbReference type="EMBL" id="MFC4652089.1"/>
    </source>
</evidence>
<feature type="binding site" evidence="12">
    <location>
        <position position="274"/>
    </location>
    <ligand>
        <name>K(+)</name>
        <dbReference type="ChEBI" id="CHEBI:29103"/>
    </ligand>
</feature>
<evidence type="ECO:0000256" key="12">
    <source>
        <dbReference type="HAMAP-Rule" id="MF_01987"/>
    </source>
</evidence>
<dbReference type="NCBIfam" id="TIGR02152">
    <property type="entry name" value="D_ribokin_bact"/>
    <property type="match status" value="1"/>
</dbReference>
<evidence type="ECO:0000256" key="4">
    <source>
        <dbReference type="ARBA" id="ARBA00022679"/>
    </source>
</evidence>
<evidence type="ECO:0000256" key="9">
    <source>
        <dbReference type="ARBA" id="ARBA00022842"/>
    </source>
</evidence>
<keyword evidence="6 12" id="KW-0547">Nucleotide-binding</keyword>